<keyword evidence="2" id="KW-1185">Reference proteome</keyword>
<dbReference type="eggNOG" id="COG3980">
    <property type="taxonomic scope" value="Bacteria"/>
</dbReference>
<dbReference type="AlphaFoldDB" id="C8WYZ7"/>
<dbReference type="CDD" id="cd02518">
    <property type="entry name" value="GT2_SpsF"/>
    <property type="match status" value="1"/>
</dbReference>
<reference evidence="1 2" key="2">
    <citation type="journal article" date="2010" name="Stand. Genomic Sci.">
        <title>Complete genome sequence of Desulfohalobium retbaense type strain (HR(100)).</title>
        <authorList>
            <person name="Spring S."/>
            <person name="Nolan M."/>
            <person name="Lapidus A."/>
            <person name="Glavina Del Rio T."/>
            <person name="Copeland A."/>
            <person name="Tice H."/>
            <person name="Cheng J.F."/>
            <person name="Lucas S."/>
            <person name="Land M."/>
            <person name="Chen F."/>
            <person name="Bruce D."/>
            <person name="Goodwin L."/>
            <person name="Pitluck S."/>
            <person name="Ivanova N."/>
            <person name="Mavromatis K."/>
            <person name="Mikhailova N."/>
            <person name="Pati A."/>
            <person name="Chen A."/>
            <person name="Palaniappan K."/>
            <person name="Hauser L."/>
            <person name="Chang Y.J."/>
            <person name="Jeffries C.D."/>
            <person name="Munk C."/>
            <person name="Kiss H."/>
            <person name="Chain P."/>
            <person name="Han C."/>
            <person name="Brettin T."/>
            <person name="Detter J.C."/>
            <person name="Schuler E."/>
            <person name="Goker M."/>
            <person name="Rohde M."/>
            <person name="Bristow J."/>
            <person name="Eisen J.A."/>
            <person name="Markowitz V."/>
            <person name="Hugenholtz P."/>
            <person name="Kyrpides N.C."/>
            <person name="Klenk H.P."/>
        </authorList>
    </citation>
    <scope>NUCLEOTIDE SEQUENCE [LARGE SCALE GENOMIC DNA]</scope>
    <source>
        <strain evidence="1 2">DSM 5692</strain>
    </source>
</reference>
<dbReference type="SUPFAM" id="SSF53448">
    <property type="entry name" value="Nucleotide-diphospho-sugar transferases"/>
    <property type="match status" value="1"/>
</dbReference>
<protein>
    <submittedName>
        <fullName evidence="1">Acylneuraminate cytidylyltransferase</fullName>
    </submittedName>
</protein>
<dbReference type="RefSeq" id="WP_015751071.1">
    <property type="nucleotide sequence ID" value="NC_013223.1"/>
</dbReference>
<dbReference type="Gene3D" id="3.40.50.2000">
    <property type="entry name" value="Glycogen Phosphorylase B"/>
    <property type="match status" value="1"/>
</dbReference>
<dbReference type="Gene3D" id="3.40.50.11190">
    <property type="match status" value="1"/>
</dbReference>
<name>C8WYZ7_DESRD</name>
<reference evidence="2" key="1">
    <citation type="submission" date="2009-09" db="EMBL/GenBank/DDBJ databases">
        <title>The complete chromosome of Desulfohalobium retbaense DSM 5692.</title>
        <authorList>
            <consortium name="US DOE Joint Genome Institute (JGI-PGF)"/>
            <person name="Lucas S."/>
            <person name="Copeland A."/>
            <person name="Lapidus A."/>
            <person name="Glavina del Rio T."/>
            <person name="Dalin E."/>
            <person name="Tice H."/>
            <person name="Bruce D."/>
            <person name="Goodwin L."/>
            <person name="Pitluck S."/>
            <person name="Kyrpides N."/>
            <person name="Mavromatis K."/>
            <person name="Ivanova N."/>
            <person name="Mikhailova N."/>
            <person name="Munk A.C."/>
            <person name="Brettin T."/>
            <person name="Detter J.C."/>
            <person name="Han C."/>
            <person name="Tapia R."/>
            <person name="Larimer F."/>
            <person name="Land M."/>
            <person name="Hauser L."/>
            <person name="Markowitz V."/>
            <person name="Cheng J.-F."/>
            <person name="Hugenholtz P."/>
            <person name="Woyke T."/>
            <person name="Wu D."/>
            <person name="Spring S."/>
            <person name="Klenk H.-P."/>
            <person name="Eisen J.A."/>
        </authorList>
    </citation>
    <scope>NUCLEOTIDE SEQUENCE [LARGE SCALE GENOMIC DNA]</scope>
    <source>
        <strain evidence="2">DSM 5692</strain>
    </source>
</reference>
<dbReference type="GO" id="GO:0016779">
    <property type="term" value="F:nucleotidyltransferase activity"/>
    <property type="evidence" value="ECO:0007669"/>
    <property type="project" value="UniProtKB-KW"/>
</dbReference>
<keyword evidence="1" id="KW-0808">Transferase</keyword>
<dbReference type="EMBL" id="CP001734">
    <property type="protein sequence ID" value="ACV67913.1"/>
    <property type="molecule type" value="Genomic_DNA"/>
</dbReference>
<accession>C8WYZ7</accession>
<dbReference type="HOGENOM" id="CLU_459879_0_0_7"/>
<proteinExistence type="predicted"/>
<keyword evidence="1" id="KW-0548">Nucleotidyltransferase</keyword>
<dbReference type="Pfam" id="PF02348">
    <property type="entry name" value="CTP_transf_3"/>
    <property type="match status" value="1"/>
</dbReference>
<dbReference type="Proteomes" id="UP000001052">
    <property type="component" value="Chromosome"/>
</dbReference>
<evidence type="ECO:0000313" key="1">
    <source>
        <dbReference type="EMBL" id="ACV67913.1"/>
    </source>
</evidence>
<dbReference type="STRING" id="485915.Dret_0616"/>
<dbReference type="PANTHER" id="PTHR42866:SF1">
    <property type="entry name" value="SPORE COAT POLYSACCHARIDE BIOSYNTHESIS PROTEIN SPSF"/>
    <property type="match status" value="1"/>
</dbReference>
<gene>
    <name evidence="1" type="ordered locus">Dret_0616</name>
</gene>
<dbReference type="PANTHER" id="PTHR42866">
    <property type="entry name" value="3-DEOXY-MANNO-OCTULOSONATE CYTIDYLYLTRANSFERASE"/>
    <property type="match status" value="1"/>
</dbReference>
<dbReference type="eggNOG" id="COG1861">
    <property type="taxonomic scope" value="Bacteria"/>
</dbReference>
<dbReference type="InterPro" id="IPR029044">
    <property type="entry name" value="Nucleotide-diphossugar_trans"/>
</dbReference>
<sequence>MSSVIAIIQARMGSSRLPGKMMLPLAGKPIIDYVLMRLSTALRPQGMLDSLVLATSTEKNNDPLVDHVAVHWPQVKIIRGAEDDVLSRFKTAIDETGADIIVRATGDCPFVNIDAMHNMLTELLNSGADIVNYQPGYEYVDKGLEVVRADALLRALNDPEPTSMDREHVTSLLYKHPDRYKVQYVQSAPELRRGDIRLTIDTPADLEFFETLFQELQEENIATISPQDIVEVLNRKPELKSINASSGRKSTRHERARLGFRCDGGTEIGLGHVVGSIRLARLLSKELGLGVEFVVRENQATQNLIHEAGFAMEVLPKQISPEDDIGRLVEKKLESDLSGVVINFCKEDLERYTTYFQAIKESGLKLIFMDNPLPPSWEMGDLLINALPHPEYNGYDPNRHPACLDGLEYFIPGFEGSPPERVIRSSVQRVLIAMGGADKPNLTEMVVKALAETNFKGYVDVVLGSACFHFESVQKSLKASGLNGDVSQNVSDLYRRMCLADLAFSGLGLTTYEMAYTGLPVCIISSSELNAKAAEQYVQNYRAAEHIGFYRNVDQNLISSRFSKLMNGQGKRLNLSSVEYRVGKKVDQVVFSVSSVLNLFKPGNSKQEMTN</sequence>
<dbReference type="InterPro" id="IPR003329">
    <property type="entry name" value="Cytidylyl_trans"/>
</dbReference>
<dbReference type="KEGG" id="drt:Dret_0616"/>
<evidence type="ECO:0000313" key="2">
    <source>
        <dbReference type="Proteomes" id="UP000001052"/>
    </source>
</evidence>
<dbReference type="Gene3D" id="3.90.550.10">
    <property type="entry name" value="Spore Coat Polysaccharide Biosynthesis Protein SpsA, Chain A"/>
    <property type="match status" value="1"/>
</dbReference>
<dbReference type="GO" id="GO:0005829">
    <property type="term" value="C:cytosol"/>
    <property type="evidence" value="ECO:0007669"/>
    <property type="project" value="TreeGrafter"/>
</dbReference>
<organism evidence="1 2">
    <name type="scientific">Desulfohalobium retbaense (strain ATCC 49708 / DSM 5692 / JCM 16813 / HR100)</name>
    <dbReference type="NCBI Taxonomy" id="485915"/>
    <lineage>
        <taxon>Bacteria</taxon>
        <taxon>Pseudomonadati</taxon>
        <taxon>Thermodesulfobacteriota</taxon>
        <taxon>Desulfovibrionia</taxon>
        <taxon>Desulfovibrionales</taxon>
        <taxon>Desulfohalobiaceae</taxon>
        <taxon>Desulfohalobium</taxon>
    </lineage>
</organism>
<dbReference type="OrthoDB" id="9801052at2"/>